<dbReference type="AlphaFoldDB" id="A0A8H3BYI0"/>
<dbReference type="InterPro" id="IPR024079">
    <property type="entry name" value="MetalloPept_cat_dom_sf"/>
</dbReference>
<evidence type="ECO:0000256" key="8">
    <source>
        <dbReference type="ARBA" id="ARBA00023157"/>
    </source>
</evidence>
<proteinExistence type="inferred from homology"/>
<feature type="chain" id="PRO_5034127734" description="Peptidase M43 pregnancy-associated plasma-A domain-containing protein" evidence="10">
    <location>
        <begin position="19"/>
        <end position="287"/>
    </location>
</feature>
<feature type="signal peptide" evidence="10">
    <location>
        <begin position="1"/>
        <end position="18"/>
    </location>
</feature>
<feature type="domain" description="Peptidase M43 pregnancy-associated plasma-A" evidence="11">
    <location>
        <begin position="189"/>
        <end position="279"/>
    </location>
</feature>
<dbReference type="GO" id="GO:0046872">
    <property type="term" value="F:metal ion binding"/>
    <property type="evidence" value="ECO:0007669"/>
    <property type="project" value="UniProtKB-KW"/>
</dbReference>
<evidence type="ECO:0000259" key="11">
    <source>
        <dbReference type="Pfam" id="PF05572"/>
    </source>
</evidence>
<evidence type="ECO:0000256" key="3">
    <source>
        <dbReference type="ARBA" id="ARBA00022723"/>
    </source>
</evidence>
<evidence type="ECO:0000256" key="2">
    <source>
        <dbReference type="ARBA" id="ARBA00022670"/>
    </source>
</evidence>
<keyword evidence="8" id="KW-1015">Disulfide bond</keyword>
<keyword evidence="2" id="KW-0645">Protease</keyword>
<keyword evidence="7" id="KW-0482">Metalloprotease</keyword>
<dbReference type="Gene3D" id="3.40.390.10">
    <property type="entry name" value="Collagenase (Catalytic Domain)"/>
    <property type="match status" value="1"/>
</dbReference>
<organism evidence="12 13">
    <name type="scientific">Rhizoctonia solani</name>
    <dbReference type="NCBI Taxonomy" id="456999"/>
    <lineage>
        <taxon>Eukaryota</taxon>
        <taxon>Fungi</taxon>
        <taxon>Dikarya</taxon>
        <taxon>Basidiomycota</taxon>
        <taxon>Agaricomycotina</taxon>
        <taxon>Agaricomycetes</taxon>
        <taxon>Cantharellales</taxon>
        <taxon>Ceratobasidiaceae</taxon>
        <taxon>Rhizoctonia</taxon>
    </lineage>
</organism>
<accession>A0A8H3BYI0</accession>
<evidence type="ECO:0000256" key="6">
    <source>
        <dbReference type="ARBA" id="ARBA00022833"/>
    </source>
</evidence>
<evidence type="ECO:0000256" key="9">
    <source>
        <dbReference type="SAM" id="MobiDB-lite"/>
    </source>
</evidence>
<dbReference type="EMBL" id="CAJMWZ010003058">
    <property type="protein sequence ID" value="CAE6468317.1"/>
    <property type="molecule type" value="Genomic_DNA"/>
</dbReference>
<name>A0A8H3BYI0_9AGAM</name>
<dbReference type="Pfam" id="PF05572">
    <property type="entry name" value="Peptidase_M43"/>
    <property type="match status" value="1"/>
</dbReference>
<protein>
    <recommendedName>
        <fullName evidence="11">Peptidase M43 pregnancy-associated plasma-A domain-containing protein</fullName>
    </recommendedName>
</protein>
<evidence type="ECO:0000256" key="10">
    <source>
        <dbReference type="SAM" id="SignalP"/>
    </source>
</evidence>
<reference evidence="12" key="1">
    <citation type="submission" date="2021-01" db="EMBL/GenBank/DDBJ databases">
        <authorList>
            <person name="Kaushik A."/>
        </authorList>
    </citation>
    <scope>NUCLEOTIDE SEQUENCE</scope>
    <source>
        <strain evidence="12">Type strain: AG8-Rh-89/</strain>
    </source>
</reference>
<evidence type="ECO:0000313" key="12">
    <source>
        <dbReference type="EMBL" id="CAE6468317.1"/>
    </source>
</evidence>
<evidence type="ECO:0000256" key="7">
    <source>
        <dbReference type="ARBA" id="ARBA00023049"/>
    </source>
</evidence>
<dbReference type="PANTHER" id="PTHR47466:SF1">
    <property type="entry name" value="METALLOPROTEASE MEP1 (AFU_ORTHOLOGUE AFUA_1G07730)-RELATED"/>
    <property type="match status" value="1"/>
</dbReference>
<feature type="region of interest" description="Disordered" evidence="9">
    <location>
        <begin position="215"/>
        <end position="244"/>
    </location>
</feature>
<evidence type="ECO:0000256" key="1">
    <source>
        <dbReference type="ARBA" id="ARBA00008721"/>
    </source>
</evidence>
<comment type="similarity">
    <text evidence="1">Belongs to the peptidase M43B family.</text>
</comment>
<evidence type="ECO:0000313" key="13">
    <source>
        <dbReference type="Proteomes" id="UP000663850"/>
    </source>
</evidence>
<keyword evidence="4 10" id="KW-0732">Signal</keyword>
<comment type="caution">
    <text evidence="12">The sequence shown here is derived from an EMBL/GenBank/DDBJ whole genome shotgun (WGS) entry which is preliminary data.</text>
</comment>
<dbReference type="GO" id="GO:0006508">
    <property type="term" value="P:proteolysis"/>
    <property type="evidence" value="ECO:0007669"/>
    <property type="project" value="UniProtKB-KW"/>
</dbReference>
<dbReference type="SUPFAM" id="SSF55486">
    <property type="entry name" value="Metalloproteases ('zincins'), catalytic domain"/>
    <property type="match status" value="1"/>
</dbReference>
<evidence type="ECO:0000256" key="4">
    <source>
        <dbReference type="ARBA" id="ARBA00022729"/>
    </source>
</evidence>
<keyword evidence="6" id="KW-0862">Zinc</keyword>
<dbReference type="CDD" id="cd04275">
    <property type="entry name" value="ZnMc_pappalysin_like"/>
    <property type="match status" value="1"/>
</dbReference>
<keyword evidence="3" id="KW-0479">Metal-binding</keyword>
<dbReference type="PANTHER" id="PTHR47466">
    <property type="match status" value="1"/>
</dbReference>
<dbReference type="GO" id="GO:0008237">
    <property type="term" value="F:metallopeptidase activity"/>
    <property type="evidence" value="ECO:0007669"/>
    <property type="project" value="UniProtKB-KW"/>
</dbReference>
<sequence length="287" mass="30282">MLFTAVIALAFGLGSALAAPSNWTAICASTPSAEEVAVAEARFALHNMSARLTSNAKFSASIPVYWHVIRSALSQGNIPDSQIEESISVLNVDYHETGLSFTLTETDRTTNADWFNRAGPSTLHEIAMKTALRKGDVNALNVYTVGYTNVSPAGILGHATFPSSYLENPSNDGVSILYSSVPGGSAAPLNLGRTLTHEVGHWVGLYHTFQGGCNSAGDQVDDTPPESDGPGGPTSGCPQGKDTCPGGGLDPIHNFMDYSDDACMTQFTPGQITRIQAQLSVYRGIIV</sequence>
<dbReference type="InterPro" id="IPR008754">
    <property type="entry name" value="Peptidase_M43"/>
</dbReference>
<dbReference type="Proteomes" id="UP000663850">
    <property type="component" value="Unassembled WGS sequence"/>
</dbReference>
<gene>
    <name evidence="12" type="ORF">RDB_LOCUS58575</name>
</gene>
<evidence type="ECO:0000256" key="5">
    <source>
        <dbReference type="ARBA" id="ARBA00022801"/>
    </source>
</evidence>
<keyword evidence="5" id="KW-0378">Hydrolase</keyword>